<evidence type="ECO:0000256" key="1">
    <source>
        <dbReference type="ARBA" id="ARBA00004141"/>
    </source>
</evidence>
<dbReference type="GO" id="GO:0019829">
    <property type="term" value="F:ATPase-coupled monoatomic cation transmembrane transporter activity"/>
    <property type="evidence" value="ECO:0007669"/>
    <property type="project" value="TreeGrafter"/>
</dbReference>
<evidence type="ECO:0000256" key="7">
    <source>
        <dbReference type="ARBA" id="ARBA00022842"/>
    </source>
</evidence>
<name>A0A7R8ZY63_9CRUS</name>
<evidence type="ECO:0000256" key="12">
    <source>
        <dbReference type="SAM" id="MobiDB-lite"/>
    </source>
</evidence>
<dbReference type="InterPro" id="IPR008250">
    <property type="entry name" value="ATPase_P-typ_transduc_dom_A_sf"/>
</dbReference>
<keyword evidence="3" id="KW-0479">Metal-binding</keyword>
<feature type="compositionally biased region" description="Basic and acidic residues" evidence="12">
    <location>
        <begin position="115"/>
        <end position="128"/>
    </location>
</feature>
<keyword evidence="15" id="KW-1185">Reference proteome</keyword>
<dbReference type="PANTHER" id="PTHR45630">
    <property type="entry name" value="CATION-TRANSPORTING ATPASE-RELATED"/>
    <property type="match status" value="1"/>
</dbReference>
<keyword evidence="8" id="KW-1278">Translocase</keyword>
<dbReference type="Gene3D" id="2.10.10.10">
    <property type="entry name" value="Fibronectin, type II, collagen-binding"/>
    <property type="match status" value="2"/>
</dbReference>
<dbReference type="GO" id="GO:0140358">
    <property type="term" value="F:P-type transmembrane transporter activity"/>
    <property type="evidence" value="ECO:0007669"/>
    <property type="project" value="InterPro"/>
</dbReference>
<dbReference type="EMBL" id="CAJPEV010000120">
    <property type="protein sequence ID" value="CAG0880906.1"/>
    <property type="molecule type" value="Genomic_DNA"/>
</dbReference>
<dbReference type="InterPro" id="IPR000562">
    <property type="entry name" value="FN_type2_dom"/>
</dbReference>
<dbReference type="GO" id="GO:0015203">
    <property type="term" value="F:polyamine transmembrane transporter activity"/>
    <property type="evidence" value="ECO:0007669"/>
    <property type="project" value="TreeGrafter"/>
</dbReference>
<evidence type="ECO:0000256" key="3">
    <source>
        <dbReference type="ARBA" id="ARBA00022723"/>
    </source>
</evidence>
<dbReference type="InterPro" id="IPR013806">
    <property type="entry name" value="Kringle-like"/>
</dbReference>
<evidence type="ECO:0000256" key="5">
    <source>
        <dbReference type="ARBA" id="ARBA00022741"/>
    </source>
</evidence>
<evidence type="ECO:0000259" key="13">
    <source>
        <dbReference type="PROSITE" id="PS51092"/>
    </source>
</evidence>
<dbReference type="GO" id="GO:0046872">
    <property type="term" value="F:metal ion binding"/>
    <property type="evidence" value="ECO:0007669"/>
    <property type="project" value="UniProtKB-KW"/>
</dbReference>
<accession>A0A7R8ZY63</accession>
<dbReference type="PANTHER" id="PTHR45630:SF8">
    <property type="entry name" value="CATION-TRANSPORTING ATPASE"/>
    <property type="match status" value="1"/>
</dbReference>
<keyword evidence="6" id="KW-0067">ATP-binding</keyword>
<dbReference type="OrthoDB" id="406838at2759"/>
<gene>
    <name evidence="14" type="ORF">DSTB1V02_LOCUS1305</name>
</gene>
<evidence type="ECO:0000313" key="14">
    <source>
        <dbReference type="EMBL" id="CAD7241305.1"/>
    </source>
</evidence>
<dbReference type="Pfam" id="PF00040">
    <property type="entry name" value="fn2"/>
    <property type="match status" value="2"/>
</dbReference>
<organism evidence="14">
    <name type="scientific">Darwinula stevensoni</name>
    <dbReference type="NCBI Taxonomy" id="69355"/>
    <lineage>
        <taxon>Eukaryota</taxon>
        <taxon>Metazoa</taxon>
        <taxon>Ecdysozoa</taxon>
        <taxon>Arthropoda</taxon>
        <taxon>Crustacea</taxon>
        <taxon>Oligostraca</taxon>
        <taxon>Ostracoda</taxon>
        <taxon>Podocopa</taxon>
        <taxon>Podocopida</taxon>
        <taxon>Darwinulocopina</taxon>
        <taxon>Darwinuloidea</taxon>
        <taxon>Darwinulidae</taxon>
        <taxon>Darwinula</taxon>
    </lineage>
</organism>
<feature type="domain" description="Fibronectin type-II" evidence="13">
    <location>
        <begin position="44"/>
        <end position="91"/>
    </location>
</feature>
<dbReference type="SUPFAM" id="SSF57440">
    <property type="entry name" value="Kringle-like"/>
    <property type="match status" value="2"/>
</dbReference>
<dbReference type="Proteomes" id="UP000677054">
    <property type="component" value="Unassembled WGS sequence"/>
</dbReference>
<reference evidence="14" key="1">
    <citation type="submission" date="2020-11" db="EMBL/GenBank/DDBJ databases">
        <authorList>
            <person name="Tran Van P."/>
        </authorList>
    </citation>
    <scope>NUCLEOTIDE SEQUENCE</scope>
</reference>
<comment type="subcellular location">
    <subcellularLocation>
        <location evidence="1">Membrane</location>
        <topology evidence="1">Multi-pass membrane protein</topology>
    </subcellularLocation>
</comment>
<keyword evidence="2" id="KW-0597">Phosphoprotein</keyword>
<evidence type="ECO:0000256" key="6">
    <source>
        <dbReference type="ARBA" id="ARBA00022840"/>
    </source>
</evidence>
<dbReference type="AlphaFoldDB" id="A0A7R8ZY63"/>
<evidence type="ECO:0000256" key="8">
    <source>
        <dbReference type="ARBA" id="ARBA00022967"/>
    </source>
</evidence>
<dbReference type="Gene3D" id="2.70.150.10">
    <property type="entry name" value="Calcium-transporting ATPase, cytoplasmic transduction domain A"/>
    <property type="match status" value="1"/>
</dbReference>
<comment type="catalytic activity">
    <reaction evidence="10">
        <text>ATP + H2O = ADP + phosphate + H(+)</text>
        <dbReference type="Rhea" id="RHEA:13065"/>
        <dbReference type="ChEBI" id="CHEBI:15377"/>
        <dbReference type="ChEBI" id="CHEBI:15378"/>
        <dbReference type="ChEBI" id="CHEBI:30616"/>
        <dbReference type="ChEBI" id="CHEBI:43474"/>
        <dbReference type="ChEBI" id="CHEBI:456216"/>
    </reaction>
</comment>
<dbReference type="GO" id="GO:0016020">
    <property type="term" value="C:membrane"/>
    <property type="evidence" value="ECO:0007669"/>
    <property type="project" value="UniProtKB-SubCell"/>
</dbReference>
<dbReference type="PROSITE" id="PS51092">
    <property type="entry name" value="FN2_2"/>
    <property type="match status" value="1"/>
</dbReference>
<dbReference type="InterPro" id="IPR006544">
    <property type="entry name" value="P-type_TPase_V"/>
</dbReference>
<keyword evidence="5" id="KW-0547">Nucleotide-binding</keyword>
<evidence type="ECO:0000256" key="10">
    <source>
        <dbReference type="ARBA" id="ARBA00049360"/>
    </source>
</evidence>
<evidence type="ECO:0000256" key="11">
    <source>
        <dbReference type="PROSITE-ProRule" id="PRU00479"/>
    </source>
</evidence>
<dbReference type="GO" id="GO:0006874">
    <property type="term" value="P:intracellular calcium ion homeostasis"/>
    <property type="evidence" value="ECO:0007669"/>
    <property type="project" value="TreeGrafter"/>
</dbReference>
<dbReference type="EMBL" id="LR899637">
    <property type="protein sequence ID" value="CAD7241305.1"/>
    <property type="molecule type" value="Genomic_DNA"/>
</dbReference>
<sequence>MTGGTCQLVPGGNTTMDVQDGGGLELYQQETNAMGKKNTCIGLRFGQACVFPFTYEGVTYNGCTKVAFAQFWCSPVPNYILGSDVYELCPFSCPINDPCYEAKPKGPVPKGAYGSRDRGASREVEDGLPDRLGSRRPVLVHPVPRLPPPLRRHPPFGVCLSNESMLTGESAPVHKTPVDEDHSEKRFDRKVHTRHVLFVGTQEMKTRLYKGEKVKALVVGTGFHTQKGFLIRSILYPNPVDFKFQTKRLSIHCGTCQLVPSDNTVMNVQAGGGLELYQLQPLTNGEPNKCIELRFGASCVFPFKYNGVTYNGCTKVEFNKFWCSSTSTYIFLSNTEGRQKKEQGTEEREGREGGREGWEKVEGRKREKTCRFETSIGKYLRGLRFGVSRLQREDSRGMIGHKWFLLLFVSLSDGVTRETEE</sequence>
<feature type="region of interest" description="Disordered" evidence="12">
    <location>
        <begin position="106"/>
        <end position="128"/>
    </location>
</feature>
<dbReference type="SMART" id="SM00059">
    <property type="entry name" value="FN2"/>
    <property type="match status" value="2"/>
</dbReference>
<keyword evidence="4" id="KW-0677">Repeat</keyword>
<evidence type="ECO:0000256" key="9">
    <source>
        <dbReference type="ARBA" id="ARBA00023157"/>
    </source>
</evidence>
<feature type="region of interest" description="Disordered" evidence="12">
    <location>
        <begin position="340"/>
        <end position="360"/>
    </location>
</feature>
<keyword evidence="7" id="KW-0460">Magnesium</keyword>
<dbReference type="InterPro" id="IPR036943">
    <property type="entry name" value="FN_type2_sf"/>
</dbReference>
<dbReference type="SUPFAM" id="SSF81653">
    <property type="entry name" value="Calcium ATPase, transduction domain A"/>
    <property type="match status" value="1"/>
</dbReference>
<dbReference type="GO" id="GO:0005524">
    <property type="term" value="F:ATP binding"/>
    <property type="evidence" value="ECO:0007669"/>
    <property type="project" value="UniProtKB-KW"/>
</dbReference>
<evidence type="ECO:0000256" key="4">
    <source>
        <dbReference type="ARBA" id="ARBA00022737"/>
    </source>
</evidence>
<proteinExistence type="predicted"/>
<protein>
    <recommendedName>
        <fullName evidence="13">Fibronectin type-II domain-containing protein</fullName>
    </recommendedName>
</protein>
<evidence type="ECO:0000256" key="2">
    <source>
        <dbReference type="ARBA" id="ARBA00022553"/>
    </source>
</evidence>
<comment type="caution">
    <text evidence="11">Lacks conserved residue(s) required for the propagation of feature annotation.</text>
</comment>
<evidence type="ECO:0000313" key="15">
    <source>
        <dbReference type="Proteomes" id="UP000677054"/>
    </source>
</evidence>
<keyword evidence="9" id="KW-1015">Disulfide bond</keyword>